<dbReference type="RefSeq" id="WP_193497317.1">
    <property type="nucleotide sequence ID" value="NZ_CP063169.1"/>
</dbReference>
<reference evidence="2 3" key="1">
    <citation type="submission" date="2020-10" db="EMBL/GenBank/DDBJ databases">
        <title>Haloactinobacterium sp. RN3S43, a bacterium isolated from saline soil.</title>
        <authorList>
            <person name="Sun J.-Q."/>
        </authorList>
    </citation>
    <scope>NUCLEOTIDE SEQUENCE [LARGE SCALE GENOMIC DNA]</scope>
    <source>
        <strain evidence="2 3">RN3S43</strain>
    </source>
</reference>
<organism evidence="2 3">
    <name type="scientific">Ruania alkalisoli</name>
    <dbReference type="NCBI Taxonomy" id="2779775"/>
    <lineage>
        <taxon>Bacteria</taxon>
        <taxon>Bacillati</taxon>
        <taxon>Actinomycetota</taxon>
        <taxon>Actinomycetes</taxon>
        <taxon>Micrococcales</taxon>
        <taxon>Ruaniaceae</taxon>
        <taxon>Ruania</taxon>
    </lineage>
</organism>
<keyword evidence="1" id="KW-0472">Membrane</keyword>
<feature type="transmembrane region" description="Helical" evidence="1">
    <location>
        <begin position="20"/>
        <end position="38"/>
    </location>
</feature>
<gene>
    <name evidence="2" type="ORF">IM660_19015</name>
</gene>
<protein>
    <submittedName>
        <fullName evidence="2">Uncharacterized protein</fullName>
    </submittedName>
</protein>
<keyword evidence="1" id="KW-0812">Transmembrane</keyword>
<keyword evidence="3" id="KW-1185">Reference proteome</keyword>
<evidence type="ECO:0000313" key="2">
    <source>
        <dbReference type="EMBL" id="QOR70642.1"/>
    </source>
</evidence>
<accession>A0A7M1SV66</accession>
<dbReference type="Proteomes" id="UP000593758">
    <property type="component" value="Chromosome"/>
</dbReference>
<sequence>MTNHSTHPSRSGPSGPRPPIAWPLVFGLAALTLLWPLTSVTGLADAIGNPARALLLIAGIGGAWIGVVGLGHVARPIATLTLTGLVAGVITVVASVVVTGLGAESGGLSGTPAFAVPLVAVEMIGSQTLLGFLAGLVAAGVQRLRGPGAGTR</sequence>
<keyword evidence="1" id="KW-1133">Transmembrane helix</keyword>
<evidence type="ECO:0000256" key="1">
    <source>
        <dbReference type="SAM" id="Phobius"/>
    </source>
</evidence>
<dbReference type="KEGG" id="halt:IM660_19015"/>
<dbReference type="EMBL" id="CP063169">
    <property type="protein sequence ID" value="QOR70642.1"/>
    <property type="molecule type" value="Genomic_DNA"/>
</dbReference>
<feature type="transmembrane region" description="Helical" evidence="1">
    <location>
        <begin position="114"/>
        <end position="139"/>
    </location>
</feature>
<name>A0A7M1SV66_9MICO</name>
<proteinExistence type="predicted"/>
<dbReference type="AlphaFoldDB" id="A0A7M1SV66"/>
<feature type="transmembrane region" description="Helical" evidence="1">
    <location>
        <begin position="50"/>
        <end position="70"/>
    </location>
</feature>
<feature type="transmembrane region" description="Helical" evidence="1">
    <location>
        <begin position="77"/>
        <end position="102"/>
    </location>
</feature>
<evidence type="ECO:0000313" key="3">
    <source>
        <dbReference type="Proteomes" id="UP000593758"/>
    </source>
</evidence>